<dbReference type="AlphaFoldDB" id="A0A1B2DZH7"/>
<keyword evidence="1" id="KW-0472">Membrane</keyword>
<sequence length="59" mass="6738">MKLKKKIVIVVSIIILLLLIMYLFMILVFNVEDKQNVEQTSLNAVSSLELVVYKPSVDT</sequence>
<evidence type="ECO:0000313" key="2">
    <source>
        <dbReference type="EMBL" id="ANY73148.1"/>
    </source>
</evidence>
<accession>A0A1B2DZH7</accession>
<organism evidence="2">
    <name type="scientific">Paenibacillus ihbetae</name>
    <dbReference type="NCBI Taxonomy" id="1870820"/>
    <lineage>
        <taxon>Bacteria</taxon>
        <taxon>Bacillati</taxon>
        <taxon>Bacillota</taxon>
        <taxon>Bacilli</taxon>
        <taxon>Bacillales</taxon>
        <taxon>Paenibacillaceae</taxon>
        <taxon>Paenibacillus</taxon>
    </lineage>
</organism>
<keyword evidence="1" id="KW-1133">Transmembrane helix</keyword>
<dbReference type="KEGG" id="pib:BBD41_11405"/>
<gene>
    <name evidence="2" type="ORF">BBD41_11405</name>
</gene>
<name>A0A1B2DZH7_9BACL</name>
<reference evidence="2" key="1">
    <citation type="submission" date="2016-08" db="EMBL/GenBank/DDBJ databases">
        <title>Complete Genome Seqeunce of Paenibacillus sp. nov. IHBB 9852 from high altitute lake of Indian trans-Himalayas.</title>
        <authorList>
            <person name="Kiran S."/>
            <person name="Swarnkar M.K."/>
            <person name="Rana A."/>
            <person name="Tewari R."/>
            <person name="Gulati A."/>
        </authorList>
    </citation>
    <scope>NUCLEOTIDE SEQUENCE [LARGE SCALE GENOMIC DNA]</scope>
    <source>
        <strain evidence="2">IHBB 9852</strain>
    </source>
</reference>
<proteinExistence type="predicted"/>
<keyword evidence="1" id="KW-0812">Transmembrane</keyword>
<protein>
    <submittedName>
        <fullName evidence="2">Uncharacterized protein</fullName>
    </submittedName>
</protein>
<evidence type="ECO:0000256" key="1">
    <source>
        <dbReference type="SAM" id="Phobius"/>
    </source>
</evidence>
<dbReference type="EMBL" id="CP016809">
    <property type="protein sequence ID" value="ANY73148.1"/>
    <property type="molecule type" value="Genomic_DNA"/>
</dbReference>
<feature type="transmembrane region" description="Helical" evidence="1">
    <location>
        <begin position="7"/>
        <end position="29"/>
    </location>
</feature>